<evidence type="ECO:0000313" key="8">
    <source>
        <dbReference type="EMBL" id="QIB70624.1"/>
    </source>
</evidence>
<keyword evidence="2" id="KW-1003">Cell membrane</keyword>
<dbReference type="EMBL" id="CP048649">
    <property type="protein sequence ID" value="QIB70624.1"/>
    <property type="molecule type" value="Genomic_DNA"/>
</dbReference>
<keyword evidence="4 7" id="KW-1133">Transmembrane helix</keyword>
<feature type="transmembrane region" description="Helical" evidence="7">
    <location>
        <begin position="92"/>
        <end position="116"/>
    </location>
</feature>
<dbReference type="GO" id="GO:0006824">
    <property type="term" value="P:cobalt ion transport"/>
    <property type="evidence" value="ECO:0007669"/>
    <property type="project" value="InterPro"/>
</dbReference>
<evidence type="ECO:0000313" key="9">
    <source>
        <dbReference type="Proteomes" id="UP000466848"/>
    </source>
</evidence>
<dbReference type="InterPro" id="IPR052770">
    <property type="entry name" value="Cobalt_transport_CbiQ"/>
</dbReference>
<comment type="subcellular location">
    <subcellularLocation>
        <location evidence="1">Cell membrane</location>
        <topology evidence="1">Multi-pass membrane protein</topology>
    </subcellularLocation>
</comment>
<reference evidence="8 9" key="1">
    <citation type="submission" date="2020-02" db="EMBL/GenBank/DDBJ databases">
        <authorList>
            <person name="Kim Y.B."/>
            <person name="Roh S.W."/>
        </authorList>
    </citation>
    <scope>NUCLEOTIDE SEQUENCE [LARGE SCALE GENOMIC DNA]</scope>
    <source>
        <strain evidence="8 9">DSM 103574</strain>
    </source>
</reference>
<dbReference type="NCBIfam" id="TIGR02454">
    <property type="entry name" value="ECF_T_CbiQ"/>
    <property type="match status" value="1"/>
</dbReference>
<feature type="compositionally biased region" description="Basic residues" evidence="6">
    <location>
        <begin position="10"/>
        <end position="25"/>
    </location>
</feature>
<dbReference type="InterPro" id="IPR012809">
    <property type="entry name" value="ECF_CbiQ"/>
</dbReference>
<dbReference type="Proteomes" id="UP000466848">
    <property type="component" value="Chromosome"/>
</dbReference>
<evidence type="ECO:0000256" key="3">
    <source>
        <dbReference type="ARBA" id="ARBA00022692"/>
    </source>
</evidence>
<evidence type="ECO:0000256" key="4">
    <source>
        <dbReference type="ARBA" id="ARBA00022989"/>
    </source>
</evidence>
<feature type="region of interest" description="Disordered" evidence="6">
    <location>
        <begin position="1"/>
        <end position="28"/>
    </location>
</feature>
<dbReference type="KEGG" id="abut:Ami103574_15555"/>
<evidence type="ECO:0000256" key="6">
    <source>
        <dbReference type="SAM" id="MobiDB-lite"/>
    </source>
</evidence>
<keyword evidence="5 7" id="KW-0472">Membrane</keyword>
<feature type="transmembrane region" description="Helical" evidence="7">
    <location>
        <begin position="266"/>
        <end position="283"/>
    </location>
</feature>
<dbReference type="InterPro" id="IPR003339">
    <property type="entry name" value="ABC/ECF_trnsptr_transmembrane"/>
</dbReference>
<sequence length="284" mass="32411">MTLKNETNKPHQHGHRHQKHRKIGHKHGEGSSIDFYAYLSEIRHWNPGFKVSLSALTLILTIGLNNPWVSLSVIAAMAYVTVVKGRLPLHAYLSILTIPIAFILLGTIMIGIDFALKPVSQFNLHLGFFYIVTSWERIQTMCFLILKVFAAVSAMEMMALSTPSSEIICVLQKVRVPKLFTELMMMTYRYIFILIDVNIHIRNSADSRLGFCDLKTSWNTFGKVASNMLIVSLKKSSAYYDAMEARCYDGEFIILEEPRPIRTSQVIPAIIFIFFLFGLWVMSR</sequence>
<dbReference type="AlphaFoldDB" id="A0A858C0M6"/>
<dbReference type="PANTHER" id="PTHR43723">
    <property type="entry name" value="COBALT TRANSPORT PROTEIN CBIQ"/>
    <property type="match status" value="1"/>
</dbReference>
<proteinExistence type="predicted"/>
<evidence type="ECO:0000256" key="7">
    <source>
        <dbReference type="SAM" id="Phobius"/>
    </source>
</evidence>
<keyword evidence="3 7" id="KW-0812">Transmembrane</keyword>
<dbReference type="CDD" id="cd16914">
    <property type="entry name" value="EcfT"/>
    <property type="match status" value="1"/>
</dbReference>
<dbReference type="PANTHER" id="PTHR43723:SF1">
    <property type="entry name" value="COBALT TRANSPORT PROTEIN CBIQ"/>
    <property type="match status" value="1"/>
</dbReference>
<organism evidence="8 9">
    <name type="scientific">Aminipila butyrica</name>
    <dbReference type="NCBI Taxonomy" id="433296"/>
    <lineage>
        <taxon>Bacteria</taxon>
        <taxon>Bacillati</taxon>
        <taxon>Bacillota</taxon>
        <taxon>Clostridia</taxon>
        <taxon>Peptostreptococcales</taxon>
        <taxon>Anaerovoracaceae</taxon>
        <taxon>Aminipila</taxon>
    </lineage>
</organism>
<evidence type="ECO:0000256" key="2">
    <source>
        <dbReference type="ARBA" id="ARBA00022475"/>
    </source>
</evidence>
<dbReference type="GO" id="GO:0043190">
    <property type="term" value="C:ATP-binding cassette (ABC) transporter complex"/>
    <property type="evidence" value="ECO:0007669"/>
    <property type="project" value="InterPro"/>
</dbReference>
<evidence type="ECO:0000256" key="5">
    <source>
        <dbReference type="ARBA" id="ARBA00023136"/>
    </source>
</evidence>
<protein>
    <submittedName>
        <fullName evidence="8">Cobalt ECF transporter T component CbiQ</fullName>
    </submittedName>
</protein>
<keyword evidence="9" id="KW-1185">Reference proteome</keyword>
<gene>
    <name evidence="8" type="primary">cbiQ</name>
    <name evidence="8" type="ORF">Ami103574_15555</name>
</gene>
<feature type="transmembrane region" description="Helical" evidence="7">
    <location>
        <begin position="128"/>
        <end position="150"/>
    </location>
</feature>
<evidence type="ECO:0000256" key="1">
    <source>
        <dbReference type="ARBA" id="ARBA00004651"/>
    </source>
</evidence>
<dbReference type="RefSeq" id="WP_163067859.1">
    <property type="nucleotide sequence ID" value="NZ_CP048649.1"/>
</dbReference>
<name>A0A858C0M6_9FIRM</name>
<dbReference type="Pfam" id="PF02361">
    <property type="entry name" value="CbiQ"/>
    <property type="match status" value="1"/>
</dbReference>
<feature type="transmembrane region" description="Helical" evidence="7">
    <location>
        <begin position="55"/>
        <end position="80"/>
    </location>
</feature>
<accession>A0A858C0M6</accession>